<dbReference type="EMBL" id="CM056743">
    <property type="protein sequence ID" value="KAJ8670606.1"/>
    <property type="molecule type" value="Genomic_DNA"/>
</dbReference>
<protein>
    <submittedName>
        <fullName evidence="1">Uncharacterized protein</fullName>
    </submittedName>
</protein>
<keyword evidence="2" id="KW-1185">Reference proteome</keyword>
<name>A0ACC2NI70_9HYME</name>
<proteinExistence type="predicted"/>
<sequence>MAGRSRTPTTEPDPDISSTPLSEPAAKRARPSEASPHQQPLHHSTRSSQHKQTISLASADLSLESSEVLPASSDESYGEESERETGPATKSIPVRASSAPQALFEPQIYQKQRASTSLGTWSVLGGDEDEHQQPGSSAKHPEEQEVDPMGREGSGGVNAPLKGERAFYQDLAVIGDGAYGTVYKARDASNGQVVALKKVRVPITDEGLPPSTIREISALKLLEKYEHKQIVKLLDVCHGNYLQLAYGDGTTEQVCRGLTLWLVFEHVERDLATFLSAWSPHKLPQELVKRMSKEIILGVDFLHTQRIIHRDLKPQNLLVTKDGHIKIADFGLAKTYDFEMRLTSVVVTLWYRAPEVLLGCPYATPIDVWSIGCILAEINELKPLFPGTSEGDQLDRIFSTIGTPPQEEWPENISIAWSAFPYRNSKTLQSVVPSLNDSGIDLVKSMLCFNPHKRITTLTALQHPYFEGA</sequence>
<evidence type="ECO:0000313" key="1">
    <source>
        <dbReference type="EMBL" id="KAJ8670606.1"/>
    </source>
</evidence>
<accession>A0ACC2NI70</accession>
<comment type="caution">
    <text evidence="1">The sequence shown here is derived from an EMBL/GenBank/DDBJ whole genome shotgun (WGS) entry which is preliminary data.</text>
</comment>
<organism evidence="1 2">
    <name type="scientific">Eretmocerus hayati</name>
    <dbReference type="NCBI Taxonomy" id="131215"/>
    <lineage>
        <taxon>Eukaryota</taxon>
        <taxon>Metazoa</taxon>
        <taxon>Ecdysozoa</taxon>
        <taxon>Arthropoda</taxon>
        <taxon>Hexapoda</taxon>
        <taxon>Insecta</taxon>
        <taxon>Pterygota</taxon>
        <taxon>Neoptera</taxon>
        <taxon>Endopterygota</taxon>
        <taxon>Hymenoptera</taxon>
        <taxon>Apocrita</taxon>
        <taxon>Proctotrupomorpha</taxon>
        <taxon>Chalcidoidea</taxon>
        <taxon>Aphelinidae</taxon>
        <taxon>Aphelininae</taxon>
        <taxon>Eretmocerus</taxon>
    </lineage>
</organism>
<evidence type="ECO:0000313" key="2">
    <source>
        <dbReference type="Proteomes" id="UP001239111"/>
    </source>
</evidence>
<gene>
    <name evidence="1" type="ORF">QAD02_001865</name>
</gene>
<dbReference type="Proteomes" id="UP001239111">
    <property type="component" value="Chromosome 3"/>
</dbReference>
<reference evidence="1" key="1">
    <citation type="submission" date="2023-04" db="EMBL/GenBank/DDBJ databases">
        <title>A chromosome-level genome assembly of the parasitoid wasp Eretmocerus hayati.</title>
        <authorList>
            <person name="Zhong Y."/>
            <person name="Liu S."/>
            <person name="Liu Y."/>
        </authorList>
    </citation>
    <scope>NUCLEOTIDE SEQUENCE</scope>
    <source>
        <strain evidence="1">ZJU_SS_LIU_2023</strain>
    </source>
</reference>